<sequence length="503" mass="54365">MAVATDVTHCPIQSLHRPNSMSIDDTVSDVDVDVDVIPSHPLGVKPSGNALTAVHSIRPAIGSLAVLSDELIMLLLECLDSTSLLRLGATCKALYAFTRAEELWKALFIENPPKGFSWRGTWHATYLNLPATKIASPDCSHLYADILHRPFHCAHVSLSAYTTNIPACNQIPRIKNLTPAEFQESWTNRPFILTEPVKSWPGLQGLVDRAFAETLVEKMEKMNLPTVSTTTTTATTQPQPSESAYTPPTPFAEDLFSVLGPDRPDHRWLIIGPPRSAAPSQGPHDTALERVCAARSAGAGAGPALPSPPGVYVSADHSEVTSPLSIAEWFVGFHGAARRMQGCVEGVCRAGEVLHVPSGWWHLVVNLEEEEGHGGDDGDDGGRGGRSGRGDRAVIAITQNFVPRRHLVDVLGFLSGKKEQVSGFRDGVEDPFGLFIERLRGVEPDLVEEALRELEREKEGRKRKWDEVVKGPVDGDGEGEGENCGGGAFSFGFGDDGSDIEVP</sequence>
<dbReference type="Proteomes" id="UP000002624">
    <property type="component" value="Unassembled WGS sequence"/>
</dbReference>
<dbReference type="PROSITE" id="PS50181">
    <property type="entry name" value="FBOX"/>
    <property type="match status" value="1"/>
</dbReference>
<dbReference type="SMART" id="SM00256">
    <property type="entry name" value="FBOX"/>
    <property type="match status" value="1"/>
</dbReference>
<feature type="domain" description="F-box" evidence="2">
    <location>
        <begin position="61"/>
        <end position="107"/>
    </location>
</feature>
<dbReference type="EMBL" id="GG692419">
    <property type="protein sequence ID" value="EER44653.1"/>
    <property type="molecule type" value="Genomic_DNA"/>
</dbReference>
<dbReference type="InterPro" id="IPR003347">
    <property type="entry name" value="JmjC_dom"/>
</dbReference>
<protein>
    <submittedName>
        <fullName evidence="4">JmjC domain-containing protein</fullName>
    </submittedName>
</protein>
<dbReference type="PROSITE" id="PS51184">
    <property type="entry name" value="JMJC"/>
    <property type="match status" value="1"/>
</dbReference>
<feature type="compositionally biased region" description="Polar residues" evidence="1">
    <location>
        <begin position="237"/>
        <end position="246"/>
    </location>
</feature>
<name>C6H4N1_AJECH</name>
<dbReference type="PANTHER" id="PTHR12480">
    <property type="entry name" value="ARGININE DEMETHYLASE AND LYSYL-HYDROXYLASE JMJD"/>
    <property type="match status" value="1"/>
</dbReference>
<dbReference type="HOGENOM" id="CLU_016785_1_2_1"/>
<feature type="compositionally biased region" description="Basic and acidic residues" evidence="1">
    <location>
        <begin position="372"/>
        <end position="390"/>
    </location>
</feature>
<dbReference type="Pfam" id="PF12937">
    <property type="entry name" value="F-box-like"/>
    <property type="match status" value="1"/>
</dbReference>
<feature type="compositionally biased region" description="Low complexity" evidence="1">
    <location>
        <begin position="227"/>
        <end position="236"/>
    </location>
</feature>
<dbReference type="Gene3D" id="2.60.120.650">
    <property type="entry name" value="Cupin"/>
    <property type="match status" value="1"/>
</dbReference>
<dbReference type="VEuPathDB" id="FungiDB:HCDG_00232"/>
<dbReference type="Gene3D" id="1.20.1280.50">
    <property type="match status" value="1"/>
</dbReference>
<dbReference type="SUPFAM" id="SSF51197">
    <property type="entry name" value="Clavaminate synthase-like"/>
    <property type="match status" value="1"/>
</dbReference>
<reference evidence="5" key="1">
    <citation type="submission" date="2009-05" db="EMBL/GenBank/DDBJ databases">
        <title>The genome sequence of Ajellomyces capsulatus strain H143.</title>
        <authorList>
            <person name="Champion M."/>
            <person name="Cuomo C.A."/>
            <person name="Ma L.-J."/>
            <person name="Henn M.R."/>
            <person name="Sil A."/>
            <person name="Goldman B."/>
            <person name="Young S.K."/>
            <person name="Kodira C.D."/>
            <person name="Zeng Q."/>
            <person name="Koehrsen M."/>
            <person name="Alvarado L."/>
            <person name="Berlin A.M."/>
            <person name="Borenstein D."/>
            <person name="Chen Z."/>
            <person name="Engels R."/>
            <person name="Freedman E."/>
            <person name="Gellesch M."/>
            <person name="Goldberg J."/>
            <person name="Griggs A."/>
            <person name="Gujja S."/>
            <person name="Heiman D.I."/>
            <person name="Hepburn T.A."/>
            <person name="Howarth C."/>
            <person name="Jen D."/>
            <person name="Larson L."/>
            <person name="Lewis B."/>
            <person name="Mehta T."/>
            <person name="Park D."/>
            <person name="Pearson M."/>
            <person name="Roberts A."/>
            <person name="Saif S."/>
            <person name="Shea T.D."/>
            <person name="Shenoy N."/>
            <person name="Sisk P."/>
            <person name="Stolte C."/>
            <person name="Sykes S."/>
            <person name="Walk T."/>
            <person name="White J."/>
            <person name="Yandava C."/>
            <person name="Klein B."/>
            <person name="McEwen J.G."/>
            <person name="Puccia R."/>
            <person name="Goldman G.H."/>
            <person name="Felipe M.S."/>
            <person name="Nino-Vega G."/>
            <person name="San-Blas G."/>
            <person name="Taylor J.W."/>
            <person name="Mendoza L."/>
            <person name="Galagan J.E."/>
            <person name="Nusbaum C."/>
            <person name="Birren B.W."/>
        </authorList>
    </citation>
    <scope>NUCLEOTIDE SEQUENCE [LARGE SCALE GENOMIC DNA]</scope>
    <source>
        <strain evidence="5">H143</strain>
    </source>
</reference>
<dbReference type="InterPro" id="IPR050910">
    <property type="entry name" value="JMJD6_ArgDemeth/LysHydrox"/>
</dbReference>
<dbReference type="SUPFAM" id="SSF81383">
    <property type="entry name" value="F-box domain"/>
    <property type="match status" value="1"/>
</dbReference>
<dbReference type="OrthoDB" id="424465at2759"/>
<dbReference type="PANTHER" id="PTHR12480:SF21">
    <property type="entry name" value="JMJC DOMAIN-CONTAINING PROTEIN 8"/>
    <property type="match status" value="1"/>
</dbReference>
<dbReference type="GO" id="GO:0005634">
    <property type="term" value="C:nucleus"/>
    <property type="evidence" value="ECO:0007669"/>
    <property type="project" value="TreeGrafter"/>
</dbReference>
<evidence type="ECO:0000259" key="2">
    <source>
        <dbReference type="PROSITE" id="PS50181"/>
    </source>
</evidence>
<proteinExistence type="predicted"/>
<dbReference type="AlphaFoldDB" id="C6H4N1"/>
<accession>C6H4N1</accession>
<gene>
    <name evidence="4" type="ORF">HCDG_00232</name>
</gene>
<feature type="region of interest" description="Disordered" evidence="1">
    <location>
        <begin position="371"/>
        <end position="390"/>
    </location>
</feature>
<evidence type="ECO:0000313" key="5">
    <source>
        <dbReference type="Proteomes" id="UP000002624"/>
    </source>
</evidence>
<evidence type="ECO:0000313" key="4">
    <source>
        <dbReference type="EMBL" id="EER44653.1"/>
    </source>
</evidence>
<evidence type="ECO:0000259" key="3">
    <source>
        <dbReference type="PROSITE" id="PS51184"/>
    </source>
</evidence>
<organism evidence="4 5">
    <name type="scientific">Ajellomyces capsulatus (strain H143)</name>
    <name type="common">Darling's disease fungus</name>
    <name type="synonym">Histoplasma capsulatum</name>
    <dbReference type="NCBI Taxonomy" id="544712"/>
    <lineage>
        <taxon>Eukaryota</taxon>
        <taxon>Fungi</taxon>
        <taxon>Dikarya</taxon>
        <taxon>Ascomycota</taxon>
        <taxon>Pezizomycotina</taxon>
        <taxon>Eurotiomycetes</taxon>
        <taxon>Eurotiomycetidae</taxon>
        <taxon>Onygenales</taxon>
        <taxon>Ajellomycetaceae</taxon>
        <taxon>Histoplasma</taxon>
    </lineage>
</organism>
<feature type="region of interest" description="Disordered" evidence="1">
    <location>
        <begin position="227"/>
        <end position="246"/>
    </location>
</feature>
<dbReference type="InterPro" id="IPR001810">
    <property type="entry name" value="F-box_dom"/>
</dbReference>
<feature type="domain" description="JmjC" evidence="3">
    <location>
        <begin position="235"/>
        <end position="418"/>
    </location>
</feature>
<evidence type="ECO:0000256" key="1">
    <source>
        <dbReference type="SAM" id="MobiDB-lite"/>
    </source>
</evidence>
<dbReference type="InterPro" id="IPR036047">
    <property type="entry name" value="F-box-like_dom_sf"/>
</dbReference>
<dbReference type="STRING" id="544712.C6H4N1"/>
<feature type="region of interest" description="Disordered" evidence="1">
    <location>
        <begin position="467"/>
        <end position="503"/>
    </location>
</feature>
<dbReference type="OMA" id="WPAYKNW"/>
<dbReference type="GO" id="GO:0000987">
    <property type="term" value="F:cis-regulatory region sequence-specific DNA binding"/>
    <property type="evidence" value="ECO:0007669"/>
    <property type="project" value="TreeGrafter"/>
</dbReference>